<reference evidence="9 10" key="1">
    <citation type="journal article" date="2019" name="Nat. Ecol. Evol.">
        <title>Megaphylogeny resolves global patterns of mushroom evolution.</title>
        <authorList>
            <person name="Varga T."/>
            <person name="Krizsan K."/>
            <person name="Foldi C."/>
            <person name="Dima B."/>
            <person name="Sanchez-Garcia M."/>
            <person name="Sanchez-Ramirez S."/>
            <person name="Szollosi G.J."/>
            <person name="Szarkandi J.G."/>
            <person name="Papp V."/>
            <person name="Albert L."/>
            <person name="Andreopoulos W."/>
            <person name="Angelini C."/>
            <person name="Antonin V."/>
            <person name="Barry K.W."/>
            <person name="Bougher N.L."/>
            <person name="Buchanan P."/>
            <person name="Buyck B."/>
            <person name="Bense V."/>
            <person name="Catcheside P."/>
            <person name="Chovatia M."/>
            <person name="Cooper J."/>
            <person name="Damon W."/>
            <person name="Desjardin D."/>
            <person name="Finy P."/>
            <person name="Geml J."/>
            <person name="Haridas S."/>
            <person name="Hughes K."/>
            <person name="Justo A."/>
            <person name="Karasinski D."/>
            <person name="Kautmanova I."/>
            <person name="Kiss B."/>
            <person name="Kocsube S."/>
            <person name="Kotiranta H."/>
            <person name="LaButti K.M."/>
            <person name="Lechner B.E."/>
            <person name="Liimatainen K."/>
            <person name="Lipzen A."/>
            <person name="Lukacs Z."/>
            <person name="Mihaltcheva S."/>
            <person name="Morgado L.N."/>
            <person name="Niskanen T."/>
            <person name="Noordeloos M.E."/>
            <person name="Ohm R.A."/>
            <person name="Ortiz-Santana B."/>
            <person name="Ovrebo C."/>
            <person name="Racz N."/>
            <person name="Riley R."/>
            <person name="Savchenko A."/>
            <person name="Shiryaev A."/>
            <person name="Soop K."/>
            <person name="Spirin V."/>
            <person name="Szebenyi C."/>
            <person name="Tomsovsky M."/>
            <person name="Tulloss R.E."/>
            <person name="Uehling J."/>
            <person name="Grigoriev I.V."/>
            <person name="Vagvolgyi C."/>
            <person name="Papp T."/>
            <person name="Martin F.M."/>
            <person name="Miettinen O."/>
            <person name="Hibbett D.S."/>
            <person name="Nagy L.G."/>
        </authorList>
    </citation>
    <scope>NUCLEOTIDE SEQUENCE [LARGE SCALE GENOMIC DNA]</scope>
    <source>
        <strain evidence="9 10">CBS 166.37</strain>
    </source>
</reference>
<evidence type="ECO:0000256" key="4">
    <source>
        <dbReference type="ARBA" id="ARBA00022701"/>
    </source>
</evidence>
<dbReference type="GO" id="GO:0005816">
    <property type="term" value="C:spindle pole body"/>
    <property type="evidence" value="ECO:0007669"/>
    <property type="project" value="UniProtKB-ARBA"/>
</dbReference>
<evidence type="ECO:0000256" key="2">
    <source>
        <dbReference type="ARBA" id="ARBA00010337"/>
    </source>
</evidence>
<dbReference type="GO" id="GO:0005874">
    <property type="term" value="C:microtubule"/>
    <property type="evidence" value="ECO:0007669"/>
    <property type="project" value="UniProtKB-KW"/>
</dbReference>
<gene>
    <name evidence="9" type="ORF">BDQ12DRAFT_731831</name>
</gene>
<dbReference type="GO" id="GO:0043015">
    <property type="term" value="F:gamma-tubulin binding"/>
    <property type="evidence" value="ECO:0007669"/>
    <property type="project" value="InterPro"/>
</dbReference>
<feature type="compositionally biased region" description="Basic residues" evidence="6">
    <location>
        <begin position="111"/>
        <end position="126"/>
    </location>
</feature>
<keyword evidence="5" id="KW-0206">Cytoskeleton</keyword>
<feature type="compositionally biased region" description="Basic residues" evidence="6">
    <location>
        <begin position="1086"/>
        <end position="1099"/>
    </location>
</feature>
<name>A0A5C3MEM9_9AGAR</name>
<dbReference type="GO" id="GO:0051321">
    <property type="term" value="P:meiotic cell cycle"/>
    <property type="evidence" value="ECO:0007669"/>
    <property type="project" value="TreeGrafter"/>
</dbReference>
<dbReference type="Proteomes" id="UP000308652">
    <property type="component" value="Unassembled WGS sequence"/>
</dbReference>
<accession>A0A5C3MEM9</accession>
<dbReference type="PANTHER" id="PTHR19302:SF33">
    <property type="entry name" value="GAMMA-TUBULIN COMPLEX COMPONENT 5"/>
    <property type="match status" value="1"/>
</dbReference>
<feature type="region of interest" description="Disordered" evidence="6">
    <location>
        <begin position="1"/>
        <end position="129"/>
    </location>
</feature>
<sequence>MASAKKRSSMPTSSNPPPSSSALSVQTPQGNIQRPSSSLSRPSSSLSHRSSSRPPSSAGQRSPSSAGPRPSSSSGQKPSSSSAPRPPSSAGYRPPSSLSTTRPASSASTRPRSRFSQRPNSRHARSRLIPQCQTLVFQVTGMREEGSEGDIDGENFRTTVDFVVKNLEATTLNKAAASVDMGVIDRQIDGHALKARLDSKDVLGEALEVSYKQLKTHMEKDQDLDQEIQLSRLPDHLQFLIKLSLPSTSKTVAYAGSYLEQLKNPPPPPPTLTWNDILAEEPFEGEHWEGVYGLPHGSVRSSSQKGKDSRDEWGSTPSLSPLNSDDLALDDDEEAPLSSLEPLSPPSAGSGFHIPSDTQDTKRTKPPHTYAHRKDFEDLQAKQYWRKEWRTDINARRKFDIGDPSTLGPAMESVMATGRAGLAAQTILRQEKYIDEEVMVREVLIAMQGRNNILFSWKDGTCTTTPSTPRLIHLTLASQASMLSSLAQMASTVQRLRQFVSVILSQSRHKISTSTGQRKVSVTRTCEAFADAVDHEIRILDAWCAHREELICRATAGLCEEQLIVSLLSTEKALRDAFETTFEVLLDIVTQVFGKDVSDVISSHSNRRQPAATTTLLLDTLFGSVQSHLERGDTVTSDALMRVFVLSAEPIWGMIGKWLRDGMGLGLAVGRGHGSDNMDELDDEFFIESSGVGIGMMGMGLLDPEFWKEGYTLREGVEHIQETGSTANKRAIPSFLEHVAAPVLSAGKAIGLIRALGVLSSTKAVDQWRSFAEVIPTQTNGLDANKRQKTRLFSISIDTLSRLVYDGLSSRCGAAGSLLATLLVDECALWRHLNAIEDLFLMRKGDAMSHFIDVLFAKMDTQQSWADFHFLNTAFNDVVQANSYSPAQEWIQPSLVRLIYRGGTKDKDKTINRTVKAIDGLLTEYAVPFPLTYIFRPELIRIYGDIFVFLLQIRRAKSVLERILVRRENGRDDQSKNELKVFYAMRSRLSWFINTLLNFLTTYVVHIQVLKFHEDLKAANSLDDMIHFHDEHLDKIQGRCLLKPNTSALHRAIISILDMSLHFSEAFVAFAGETNTHDVSQLSISMKKHRSRRQRRQRRNVVGFSQPTKDADSSSDEDEDDIDPVAAPESFFSVLAFSFVSSDENAYSQIDKMSSELDSLVRFVRRGVESLAGGSSEAAPAFGVLAFALEDWDL</sequence>
<comment type="similarity">
    <text evidence="2">Belongs to the TUBGCP family.</text>
</comment>
<dbReference type="Pfam" id="PF17681">
    <property type="entry name" value="GCP_N_terminal"/>
    <property type="match status" value="1"/>
</dbReference>
<feature type="compositionally biased region" description="Low complexity" evidence="6">
    <location>
        <begin position="33"/>
        <end position="110"/>
    </location>
</feature>
<keyword evidence="10" id="KW-1185">Reference proteome</keyword>
<dbReference type="Gene3D" id="1.20.120.1900">
    <property type="entry name" value="Gamma-tubulin complex, C-terminal domain"/>
    <property type="match status" value="1"/>
</dbReference>
<keyword evidence="4" id="KW-0493">Microtubule</keyword>
<dbReference type="STRING" id="68775.A0A5C3MEM9"/>
<dbReference type="GO" id="GO:0000278">
    <property type="term" value="P:mitotic cell cycle"/>
    <property type="evidence" value="ECO:0007669"/>
    <property type="project" value="TreeGrafter"/>
</dbReference>
<feature type="region of interest" description="Disordered" evidence="6">
    <location>
        <begin position="288"/>
        <end position="373"/>
    </location>
</feature>
<dbReference type="InterPro" id="IPR041470">
    <property type="entry name" value="GCP_N"/>
</dbReference>
<evidence type="ECO:0000256" key="6">
    <source>
        <dbReference type="SAM" id="MobiDB-lite"/>
    </source>
</evidence>
<evidence type="ECO:0000256" key="3">
    <source>
        <dbReference type="ARBA" id="ARBA00022490"/>
    </source>
</evidence>
<dbReference type="GO" id="GO:0031122">
    <property type="term" value="P:cytoplasmic microtubule organization"/>
    <property type="evidence" value="ECO:0007669"/>
    <property type="project" value="TreeGrafter"/>
</dbReference>
<dbReference type="InterPro" id="IPR007259">
    <property type="entry name" value="GCP"/>
</dbReference>
<proteinExistence type="inferred from homology"/>
<evidence type="ECO:0000256" key="1">
    <source>
        <dbReference type="ARBA" id="ARBA00004245"/>
    </source>
</evidence>
<dbReference type="CDD" id="cd22572">
    <property type="entry name" value="GCP5_NTD"/>
    <property type="match status" value="1"/>
</dbReference>
<dbReference type="InterPro" id="IPR040457">
    <property type="entry name" value="GCP_C"/>
</dbReference>
<dbReference type="InterPro" id="IPR059169">
    <property type="entry name" value="GCP5_N_ext"/>
</dbReference>
<dbReference type="GO" id="GO:0051011">
    <property type="term" value="F:microtubule minus-end binding"/>
    <property type="evidence" value="ECO:0007669"/>
    <property type="project" value="TreeGrafter"/>
</dbReference>
<evidence type="ECO:0000313" key="9">
    <source>
        <dbReference type="EMBL" id="TFK43864.1"/>
    </source>
</evidence>
<dbReference type="GO" id="GO:0051225">
    <property type="term" value="P:spindle assembly"/>
    <property type="evidence" value="ECO:0007669"/>
    <property type="project" value="TreeGrafter"/>
</dbReference>
<evidence type="ECO:0000256" key="5">
    <source>
        <dbReference type="ARBA" id="ARBA00023212"/>
    </source>
</evidence>
<dbReference type="InterPro" id="IPR042241">
    <property type="entry name" value="GCP_C_sf"/>
</dbReference>
<keyword evidence="3" id="KW-0963">Cytoplasm</keyword>
<feature type="domain" description="Gamma tubulin complex component protein N-terminal" evidence="8">
    <location>
        <begin position="440"/>
        <end position="776"/>
    </location>
</feature>
<dbReference type="GO" id="GO:0000930">
    <property type="term" value="C:gamma-tubulin complex"/>
    <property type="evidence" value="ECO:0007669"/>
    <property type="project" value="TreeGrafter"/>
</dbReference>
<evidence type="ECO:0000313" key="10">
    <source>
        <dbReference type="Proteomes" id="UP000308652"/>
    </source>
</evidence>
<dbReference type="AlphaFoldDB" id="A0A5C3MEM9"/>
<feature type="domain" description="Gamma tubulin complex component C-terminal" evidence="7">
    <location>
        <begin position="829"/>
        <end position="1104"/>
    </location>
</feature>
<organism evidence="9 10">
    <name type="scientific">Crucibulum laeve</name>
    <dbReference type="NCBI Taxonomy" id="68775"/>
    <lineage>
        <taxon>Eukaryota</taxon>
        <taxon>Fungi</taxon>
        <taxon>Dikarya</taxon>
        <taxon>Basidiomycota</taxon>
        <taxon>Agaricomycotina</taxon>
        <taxon>Agaricomycetes</taxon>
        <taxon>Agaricomycetidae</taxon>
        <taxon>Agaricales</taxon>
        <taxon>Agaricineae</taxon>
        <taxon>Nidulariaceae</taxon>
        <taxon>Crucibulum</taxon>
    </lineage>
</organism>
<dbReference type="OrthoDB" id="66546at2759"/>
<dbReference type="PANTHER" id="PTHR19302">
    <property type="entry name" value="GAMMA TUBULIN COMPLEX PROTEIN"/>
    <property type="match status" value="1"/>
</dbReference>
<evidence type="ECO:0000259" key="8">
    <source>
        <dbReference type="Pfam" id="PF17681"/>
    </source>
</evidence>
<feature type="compositionally biased region" description="Low complexity" evidence="6">
    <location>
        <begin position="315"/>
        <end position="326"/>
    </location>
</feature>
<dbReference type="EMBL" id="ML213591">
    <property type="protein sequence ID" value="TFK43864.1"/>
    <property type="molecule type" value="Genomic_DNA"/>
</dbReference>
<dbReference type="GO" id="GO:0000922">
    <property type="term" value="C:spindle pole"/>
    <property type="evidence" value="ECO:0007669"/>
    <property type="project" value="InterPro"/>
</dbReference>
<dbReference type="Pfam" id="PF04130">
    <property type="entry name" value="GCP_C_terminal"/>
    <property type="match status" value="1"/>
</dbReference>
<dbReference type="GO" id="GO:0007020">
    <property type="term" value="P:microtubule nucleation"/>
    <property type="evidence" value="ECO:0007669"/>
    <property type="project" value="InterPro"/>
</dbReference>
<evidence type="ECO:0000259" key="7">
    <source>
        <dbReference type="Pfam" id="PF04130"/>
    </source>
</evidence>
<feature type="region of interest" description="Disordered" evidence="6">
    <location>
        <begin position="1081"/>
        <end position="1122"/>
    </location>
</feature>
<comment type="subcellular location">
    <subcellularLocation>
        <location evidence="1">Cytoplasm</location>
        <location evidence="1">Cytoskeleton</location>
    </subcellularLocation>
</comment>
<feature type="compositionally biased region" description="Acidic residues" evidence="6">
    <location>
        <begin position="1113"/>
        <end position="1122"/>
    </location>
</feature>
<feature type="compositionally biased region" description="Low complexity" evidence="6">
    <location>
        <begin position="336"/>
        <end position="348"/>
    </location>
</feature>
<protein>
    <submittedName>
        <fullName evidence="9">Spc98 family-domain-containing protein</fullName>
    </submittedName>
</protein>